<dbReference type="PANTHER" id="PTHR33841">
    <property type="entry name" value="DNA METHYLTRANSFERASE YEEA-RELATED"/>
    <property type="match status" value="1"/>
</dbReference>
<sequence length="1248" mass="143928">MVDDAAFRGGKSLDISQIKSDYDGIVIFGVTLKVREGGRDGGLLPTRSQLAEISRAFNREFCYTPVVVVFKYAGADGEYLAFANTERSKFKRNQEGEKAGKVTLLRDIDINNTHSGHKKILADLKIPNAGKDRVDSFDKLYKYWQKVLDVSLLNKQFYKEVSTWYFHACKQVFFPKDAKPDNQESLIRLITRLMFVWFLKEKGLVPDALFDKEDIQSILKSLEPQESTYYKAILQNLFFATLNTEGKREFIKESSGGRNSQHMVHNVFRYKDYFQESDQIIKKYFADIPFLNGGLFECLDVPSEKDKPDTAKRIDGFSNHPSNVLSVPNELFFGELQDVDLNADFGTSRKKYQVRGLIEIFKSYKFTIAENTPFEEDVALDPELLGQVFENLLAAYNPETQTTARKQTGSFYTPREIVNYMVDESLIAYLKNQLLKENVVFLEVGKRQTDIFGNEYKAGQLTIQEQLNQNPFKGKEAELEQKLRQLISFDDVNPFAGDEAVQERLIKALDNCKILDPACGSGAFPMGVLQKMVHILAKLDPHNERWRKQQKEKAIAPLLQDIQFAEKISYEEARDKAIAQLKERLAQIESSFENEMDYPRKLFLIQNCIYGVDIQPIALQIAKLRCFIALIVEQKVDDTKPNTNRGILPLPNLETKFVAANTLIGIEKNQQLSIFDTQEIQAKQVHLEKLRREHFFARSLATKRKKRDEDEQLCREIAEILLRNKFPNVDLLQNWKPYDQNASANFFDPEWMFGVADGFDIVIGNPPYVRQEQIKELKPTLQKQFSCYTGVADLFVYFFERGYQLLNTGGVLSYICSNKYFRSGYGEKLRDFLGKNTTIQQLVDFGDTDVFTAIAYPSIILFSKEKASKDARLKALSWKQTETLNEFPTVFDAQNFLMPQSALKADGWRLENTQVLDLLTKLRNAGKPLGEYVNGKFYRGILTGFNEAFVIDQATRDKLISEHPSSAEVIKPLLRGRDVKRWSLDYQDLWLIFTRRGTDIKKYPAIEKHLGQYKQQLTPSVGRKAGNYKWHDIQDNVAYWEEFEKPKIIYPNICKRNEFAWDESGYYTNQKAFIIPCNDKTLLAILNSSVMTFLFDKLLPKLQGDFYEPSSIFMKDFPIPTATEAEQKAIETLVGYVLHLTAALKDIPSNPTTLDQSVSDKRMNRYFEEIIDALVMELYLPEELHTHDKYFMRYILSENLPNLEIIQGDKTQELRQIFGRLFDKEHPIRHNLFLLNTIPVVHIIEGKS</sequence>
<dbReference type="Proteomes" id="UP000631421">
    <property type="component" value="Unassembled WGS sequence"/>
</dbReference>
<dbReference type="GO" id="GO:0032259">
    <property type="term" value="P:methylation"/>
    <property type="evidence" value="ECO:0007669"/>
    <property type="project" value="UniProtKB-KW"/>
</dbReference>
<name>A0A926URZ9_9CYAN</name>
<dbReference type="InterPro" id="IPR029063">
    <property type="entry name" value="SAM-dependent_MTases_sf"/>
</dbReference>
<evidence type="ECO:0000256" key="3">
    <source>
        <dbReference type="ARBA" id="ARBA00022679"/>
    </source>
</evidence>
<reference evidence="10" key="2">
    <citation type="submission" date="2020-08" db="EMBL/GenBank/DDBJ databases">
        <authorList>
            <person name="Chen M."/>
            <person name="Teng W."/>
            <person name="Zhao L."/>
            <person name="Hu C."/>
            <person name="Zhou Y."/>
            <person name="Han B."/>
            <person name="Song L."/>
            <person name="Shu W."/>
        </authorList>
    </citation>
    <scope>NUCLEOTIDE SEQUENCE</scope>
    <source>
        <strain evidence="10">FACHB-1277</strain>
    </source>
</reference>
<dbReference type="EC" id="2.1.1.72" evidence="1"/>
<dbReference type="EMBL" id="JACJPY010000012">
    <property type="protein sequence ID" value="MBD2149701.1"/>
    <property type="molecule type" value="Genomic_DNA"/>
</dbReference>
<dbReference type="GO" id="GO:0009007">
    <property type="term" value="F:site-specific DNA-methyltransferase (adenine-specific) activity"/>
    <property type="evidence" value="ECO:0007669"/>
    <property type="project" value="UniProtKB-EC"/>
</dbReference>
<comment type="catalytic activity">
    <reaction evidence="7">
        <text>a 2'-deoxyadenosine in DNA + S-adenosyl-L-methionine = an N(6)-methyl-2'-deoxyadenosine in DNA + S-adenosyl-L-homocysteine + H(+)</text>
        <dbReference type="Rhea" id="RHEA:15197"/>
        <dbReference type="Rhea" id="RHEA-COMP:12418"/>
        <dbReference type="Rhea" id="RHEA-COMP:12419"/>
        <dbReference type="ChEBI" id="CHEBI:15378"/>
        <dbReference type="ChEBI" id="CHEBI:57856"/>
        <dbReference type="ChEBI" id="CHEBI:59789"/>
        <dbReference type="ChEBI" id="CHEBI:90615"/>
        <dbReference type="ChEBI" id="CHEBI:90616"/>
        <dbReference type="EC" id="2.1.1.72"/>
    </reaction>
</comment>
<dbReference type="Pfam" id="PF12950">
    <property type="entry name" value="TaqI_C"/>
    <property type="match status" value="1"/>
</dbReference>
<gene>
    <name evidence="10" type="ORF">H6F44_06120</name>
</gene>
<dbReference type="PANTHER" id="PTHR33841:SF1">
    <property type="entry name" value="DNA METHYLTRANSFERASE A"/>
    <property type="match status" value="1"/>
</dbReference>
<evidence type="ECO:0000256" key="5">
    <source>
        <dbReference type="ARBA" id="ARBA00022747"/>
    </source>
</evidence>
<dbReference type="PROSITE" id="PS00092">
    <property type="entry name" value="N6_MTASE"/>
    <property type="match status" value="1"/>
</dbReference>
<evidence type="ECO:0000256" key="6">
    <source>
        <dbReference type="ARBA" id="ARBA00023125"/>
    </source>
</evidence>
<feature type="domain" description="TaqI-like C-terminal specificity" evidence="9">
    <location>
        <begin position="971"/>
        <end position="1119"/>
    </location>
</feature>
<feature type="domain" description="Type II methyltransferase M.TaqI-like" evidence="8">
    <location>
        <begin position="607"/>
        <end position="851"/>
    </location>
</feature>
<dbReference type="GO" id="GO:0003677">
    <property type="term" value="F:DNA binding"/>
    <property type="evidence" value="ECO:0007669"/>
    <property type="project" value="UniProtKB-KW"/>
</dbReference>
<dbReference type="InterPro" id="IPR050953">
    <property type="entry name" value="N4_N6_ade-DNA_methylase"/>
</dbReference>
<dbReference type="InterPro" id="IPR011639">
    <property type="entry name" value="MethylTrfase_TaqI-like_dom"/>
</dbReference>
<evidence type="ECO:0000256" key="1">
    <source>
        <dbReference type="ARBA" id="ARBA00011900"/>
    </source>
</evidence>
<dbReference type="InterPro" id="IPR025931">
    <property type="entry name" value="TaqI_C"/>
</dbReference>
<dbReference type="AlphaFoldDB" id="A0A926URZ9"/>
<organism evidence="10 11">
    <name type="scientific">Pseudanabaena cinerea FACHB-1277</name>
    <dbReference type="NCBI Taxonomy" id="2949581"/>
    <lineage>
        <taxon>Bacteria</taxon>
        <taxon>Bacillati</taxon>
        <taxon>Cyanobacteriota</taxon>
        <taxon>Cyanophyceae</taxon>
        <taxon>Pseudanabaenales</taxon>
        <taxon>Pseudanabaenaceae</taxon>
        <taxon>Pseudanabaena</taxon>
        <taxon>Pseudanabaena cinerea</taxon>
    </lineage>
</organism>
<reference evidence="10" key="1">
    <citation type="journal article" date="2015" name="ISME J.">
        <title>Draft Genome Sequence of Streptomyces incarnatus NRRL8089, which Produces the Nucleoside Antibiotic Sinefungin.</title>
        <authorList>
            <person name="Oshima K."/>
            <person name="Hattori M."/>
            <person name="Shimizu H."/>
            <person name="Fukuda K."/>
            <person name="Nemoto M."/>
            <person name="Inagaki K."/>
            <person name="Tamura T."/>
        </authorList>
    </citation>
    <scope>NUCLEOTIDE SEQUENCE</scope>
    <source>
        <strain evidence="10">FACHB-1277</strain>
    </source>
</reference>
<protein>
    <recommendedName>
        <fullName evidence="1">site-specific DNA-methyltransferase (adenine-specific)</fullName>
        <ecNumber evidence="1">2.1.1.72</ecNumber>
    </recommendedName>
</protein>
<dbReference type="InterPro" id="IPR002052">
    <property type="entry name" value="DNA_methylase_N6_adenine_CS"/>
</dbReference>
<dbReference type="PRINTS" id="PR00507">
    <property type="entry name" value="N12N6MTFRASE"/>
</dbReference>
<evidence type="ECO:0000259" key="9">
    <source>
        <dbReference type="Pfam" id="PF12950"/>
    </source>
</evidence>
<keyword evidence="5" id="KW-0680">Restriction system</keyword>
<evidence type="ECO:0000259" key="8">
    <source>
        <dbReference type="Pfam" id="PF07669"/>
    </source>
</evidence>
<dbReference type="Pfam" id="PF07669">
    <property type="entry name" value="Eco57I"/>
    <property type="match status" value="1"/>
</dbReference>
<accession>A0A926URZ9</accession>
<evidence type="ECO:0000313" key="10">
    <source>
        <dbReference type="EMBL" id="MBD2149701.1"/>
    </source>
</evidence>
<proteinExistence type="predicted"/>
<dbReference type="Gene3D" id="3.40.50.150">
    <property type="entry name" value="Vaccinia Virus protein VP39"/>
    <property type="match status" value="1"/>
</dbReference>
<evidence type="ECO:0000256" key="7">
    <source>
        <dbReference type="ARBA" id="ARBA00047942"/>
    </source>
</evidence>
<evidence type="ECO:0000256" key="4">
    <source>
        <dbReference type="ARBA" id="ARBA00022691"/>
    </source>
</evidence>
<evidence type="ECO:0000256" key="2">
    <source>
        <dbReference type="ARBA" id="ARBA00022603"/>
    </source>
</evidence>
<keyword evidence="4" id="KW-0949">S-adenosyl-L-methionine</keyword>
<keyword evidence="3" id="KW-0808">Transferase</keyword>
<evidence type="ECO:0000313" key="11">
    <source>
        <dbReference type="Proteomes" id="UP000631421"/>
    </source>
</evidence>
<keyword evidence="2 10" id="KW-0489">Methyltransferase</keyword>
<dbReference type="GO" id="GO:0009307">
    <property type="term" value="P:DNA restriction-modification system"/>
    <property type="evidence" value="ECO:0007669"/>
    <property type="project" value="UniProtKB-KW"/>
</dbReference>
<keyword evidence="6" id="KW-0238">DNA-binding</keyword>
<keyword evidence="11" id="KW-1185">Reference proteome</keyword>
<dbReference type="SUPFAM" id="SSF53335">
    <property type="entry name" value="S-adenosyl-L-methionine-dependent methyltransferases"/>
    <property type="match status" value="1"/>
</dbReference>
<comment type="caution">
    <text evidence="10">The sequence shown here is derived from an EMBL/GenBank/DDBJ whole genome shotgun (WGS) entry which is preliminary data.</text>
</comment>